<evidence type="ECO:0000313" key="1">
    <source>
        <dbReference type="EMBL" id="CAL1383190.1"/>
    </source>
</evidence>
<dbReference type="Proteomes" id="UP001497516">
    <property type="component" value="Chromosome 4"/>
</dbReference>
<protein>
    <submittedName>
        <fullName evidence="1">Uncharacterized protein</fullName>
    </submittedName>
</protein>
<proteinExistence type="predicted"/>
<reference evidence="1 2" key="1">
    <citation type="submission" date="2024-04" db="EMBL/GenBank/DDBJ databases">
        <authorList>
            <person name="Fracassetti M."/>
        </authorList>
    </citation>
    <scope>NUCLEOTIDE SEQUENCE [LARGE SCALE GENOMIC DNA]</scope>
</reference>
<dbReference type="InterPro" id="IPR036691">
    <property type="entry name" value="Endo/exonu/phosph_ase_sf"/>
</dbReference>
<evidence type="ECO:0000313" key="2">
    <source>
        <dbReference type="Proteomes" id="UP001497516"/>
    </source>
</evidence>
<gene>
    <name evidence="1" type="ORF">LTRI10_LOCUS24475</name>
</gene>
<dbReference type="AlphaFoldDB" id="A0AAV2EBC4"/>
<dbReference type="EMBL" id="OZ034817">
    <property type="protein sequence ID" value="CAL1383190.1"/>
    <property type="molecule type" value="Genomic_DNA"/>
</dbReference>
<organism evidence="1 2">
    <name type="scientific">Linum trigynum</name>
    <dbReference type="NCBI Taxonomy" id="586398"/>
    <lineage>
        <taxon>Eukaryota</taxon>
        <taxon>Viridiplantae</taxon>
        <taxon>Streptophyta</taxon>
        <taxon>Embryophyta</taxon>
        <taxon>Tracheophyta</taxon>
        <taxon>Spermatophyta</taxon>
        <taxon>Magnoliopsida</taxon>
        <taxon>eudicotyledons</taxon>
        <taxon>Gunneridae</taxon>
        <taxon>Pentapetalae</taxon>
        <taxon>rosids</taxon>
        <taxon>fabids</taxon>
        <taxon>Malpighiales</taxon>
        <taxon>Linaceae</taxon>
        <taxon>Linum</taxon>
    </lineage>
</organism>
<name>A0AAV2EBC4_9ROSI</name>
<accession>A0AAV2EBC4</accession>
<sequence>MWYLDCILTVGQAHKFALLGAYRPQEKEEKLAFLRDLKTVCENCFESLCIIRDFNLVRSEEDFRGHDRDRGLMEEFNKLICDAGLVDLPLRGLAFMWIRGVEVILSHALTGL</sequence>
<keyword evidence="2" id="KW-1185">Reference proteome</keyword>
<dbReference type="Gene3D" id="3.60.10.10">
    <property type="entry name" value="Endonuclease/exonuclease/phosphatase"/>
    <property type="match status" value="1"/>
</dbReference>